<feature type="domain" description="Glycosyltransferase subfamily 4-like N-terminal" evidence="2">
    <location>
        <begin position="4"/>
        <end position="148"/>
    </location>
</feature>
<dbReference type="Pfam" id="PF13477">
    <property type="entry name" value="Glyco_trans_4_2"/>
    <property type="match status" value="1"/>
</dbReference>
<dbReference type="CDD" id="cd03808">
    <property type="entry name" value="GT4_CapM-like"/>
    <property type="match status" value="1"/>
</dbReference>
<accession>A0AAP6ILW2</accession>
<organism evidence="3 4">
    <name type="scientific">Enterococcus cecorum</name>
    <dbReference type="NCBI Taxonomy" id="44008"/>
    <lineage>
        <taxon>Bacteria</taxon>
        <taxon>Bacillati</taxon>
        <taxon>Bacillota</taxon>
        <taxon>Bacilli</taxon>
        <taxon>Lactobacillales</taxon>
        <taxon>Enterococcaceae</taxon>
        <taxon>Enterococcus</taxon>
    </lineage>
</organism>
<dbReference type="AlphaFoldDB" id="A0AAP6ILW2"/>
<proteinExistence type="predicted"/>
<dbReference type="PANTHER" id="PTHR12526">
    <property type="entry name" value="GLYCOSYLTRANSFERASE"/>
    <property type="match status" value="1"/>
</dbReference>
<dbReference type="GO" id="GO:0016757">
    <property type="term" value="F:glycosyltransferase activity"/>
    <property type="evidence" value="ECO:0007669"/>
    <property type="project" value="InterPro"/>
</dbReference>
<reference evidence="3" key="1">
    <citation type="submission" date="2023-12" db="EMBL/GenBank/DDBJ databases">
        <title>Molecular genomic analyses of Enterococcus cecorum from sepsis oubreaks in broilers.</title>
        <authorList>
            <person name="Rhoads D."/>
            <person name="Alrubaye A."/>
        </authorList>
    </citation>
    <scope>NUCLEOTIDE SEQUENCE</scope>
    <source>
        <strain evidence="3">1755</strain>
    </source>
</reference>
<dbReference type="PANTHER" id="PTHR12526:SF630">
    <property type="entry name" value="GLYCOSYLTRANSFERASE"/>
    <property type="match status" value="1"/>
</dbReference>
<dbReference type="EMBL" id="JAXOGL010000005">
    <property type="protein sequence ID" value="MDZ5597433.1"/>
    <property type="molecule type" value="Genomic_DNA"/>
</dbReference>
<feature type="domain" description="Glycosyl transferase family 1" evidence="1">
    <location>
        <begin position="188"/>
        <end position="341"/>
    </location>
</feature>
<gene>
    <name evidence="3" type="ORF">U1294_04215</name>
</gene>
<evidence type="ECO:0000259" key="1">
    <source>
        <dbReference type="Pfam" id="PF00534"/>
    </source>
</evidence>
<dbReference type="Gene3D" id="3.40.50.2000">
    <property type="entry name" value="Glycogen Phosphorylase B"/>
    <property type="match status" value="2"/>
</dbReference>
<protein>
    <submittedName>
        <fullName evidence="3">Glycosyltransferase family 4 protein</fullName>
    </submittedName>
</protein>
<dbReference type="InterPro" id="IPR028098">
    <property type="entry name" value="Glyco_trans_4-like_N"/>
</dbReference>
<dbReference type="Proteomes" id="UP001290582">
    <property type="component" value="Unassembled WGS sequence"/>
</dbReference>
<sequence>MKKKVMFLVNHEVVIYNFRLELVERLIEEGYEVWISSPNGKKIEYLQELGCHFIETNISRHGMNLVEEAKLVLHYISILKRIKPDMVFSYTIKPNIYGAMACRLLKIPCVANITGLGTAVENGGFSQKVTVLLYKIAFKNIQKVFFQNEENMKFFLDKKLVKDNYDLLPGSGVNLHRFPLLDYPSDKVIEFAFIARIMKEKGIDYYLEVARTIRKKYPNTIFHVCGFCEPEYNGKLQEYIDDHSVIYHGMVDDIREIHKRVHCVVHPTYYPEGISNVLLEACSSGRPIITTDRSGCREVVDDNINGYMIPQRDYGALLNAIESFLIISNEDRKKMGINGRKKIEKFFNREIVVKKYCVEIEINF</sequence>
<dbReference type="InterPro" id="IPR001296">
    <property type="entry name" value="Glyco_trans_1"/>
</dbReference>
<dbReference type="Pfam" id="PF00534">
    <property type="entry name" value="Glycos_transf_1"/>
    <property type="match status" value="1"/>
</dbReference>
<evidence type="ECO:0000313" key="3">
    <source>
        <dbReference type="EMBL" id="MDZ5597433.1"/>
    </source>
</evidence>
<dbReference type="SUPFAM" id="SSF53756">
    <property type="entry name" value="UDP-Glycosyltransferase/glycogen phosphorylase"/>
    <property type="match status" value="1"/>
</dbReference>
<evidence type="ECO:0000313" key="4">
    <source>
        <dbReference type="Proteomes" id="UP001290582"/>
    </source>
</evidence>
<evidence type="ECO:0000259" key="2">
    <source>
        <dbReference type="Pfam" id="PF13477"/>
    </source>
</evidence>
<comment type="caution">
    <text evidence="3">The sequence shown here is derived from an EMBL/GenBank/DDBJ whole genome shotgun (WGS) entry which is preliminary data.</text>
</comment>
<name>A0AAP6ILW2_9ENTE</name>
<dbReference type="RefSeq" id="WP_226994651.1">
    <property type="nucleotide sequence ID" value="NZ_CP010060.1"/>
</dbReference>